<evidence type="ECO:0000313" key="1">
    <source>
        <dbReference type="EMBL" id="ETR66118.1"/>
    </source>
</evidence>
<dbReference type="AlphaFoldDB" id="A0A1V1NU77"/>
<dbReference type="Proteomes" id="UP000189670">
    <property type="component" value="Unassembled WGS sequence"/>
</dbReference>
<protein>
    <submittedName>
        <fullName evidence="1">Uncharacterized protein</fullName>
    </submittedName>
</protein>
<organism evidence="1 2">
    <name type="scientific">Candidatus Magnetoglobus multicellularis str. Araruama</name>
    <dbReference type="NCBI Taxonomy" id="890399"/>
    <lineage>
        <taxon>Bacteria</taxon>
        <taxon>Pseudomonadati</taxon>
        <taxon>Thermodesulfobacteriota</taxon>
        <taxon>Desulfobacteria</taxon>
        <taxon>Desulfobacterales</taxon>
        <taxon>Desulfobacteraceae</taxon>
        <taxon>Candidatus Magnetoglobus</taxon>
    </lineage>
</organism>
<accession>A0A1V1NU77</accession>
<dbReference type="EMBL" id="ATBP01002219">
    <property type="protein sequence ID" value="ETR66118.1"/>
    <property type="molecule type" value="Genomic_DNA"/>
</dbReference>
<evidence type="ECO:0000313" key="2">
    <source>
        <dbReference type="Proteomes" id="UP000189670"/>
    </source>
</evidence>
<name>A0A1V1NU77_9BACT</name>
<gene>
    <name evidence="1" type="ORF">OMM_05795</name>
</gene>
<proteinExistence type="predicted"/>
<comment type="caution">
    <text evidence="1">The sequence shown here is derived from an EMBL/GenBank/DDBJ whole genome shotgun (WGS) entry which is preliminary data.</text>
</comment>
<reference evidence="2" key="1">
    <citation type="submission" date="2012-11" db="EMBL/GenBank/DDBJ databases">
        <authorList>
            <person name="Lucero-Rivera Y.E."/>
            <person name="Tovar-Ramirez D."/>
        </authorList>
    </citation>
    <scope>NUCLEOTIDE SEQUENCE [LARGE SCALE GENOMIC DNA]</scope>
    <source>
        <strain evidence="2">Araruama</strain>
    </source>
</reference>
<sequence>MFQFEFILTLLENEDPGIQNDDQDKFFNLIAEAMTLLQDDYIGGHGARGYGKVSFHVTEVTQRSSAYYMNLPDTPEEQIETCIFSIYLRRVKPMKYPIIKCYCLKFRSPFHVDTRGTGFYEQSDHYIQSATLSAAIVSSRAMLAPNDAESWASDPAYLVSSAFPYYQEKQDHHSKTYYFLPRPINSMANVLEKNEIQHNFKHIKKINKIKWLESSLWADVVTNPKIEYNTIHIIDNILACHKSIGNQMPSRFWAEEQKPRLYTDRFTNQAIDGRVFRFGRIYFESSVEKK</sequence>